<dbReference type="InterPro" id="IPR006135">
    <property type="entry name" value="T3SS_substrate_exporter"/>
</dbReference>
<proteinExistence type="predicted"/>
<keyword evidence="1" id="KW-0966">Cell projection</keyword>
<keyword evidence="1" id="KW-0282">Flagellum</keyword>
<accession>A0A1W1XXM3</accession>
<dbReference type="PANTHER" id="PTHR30531:SF12">
    <property type="entry name" value="FLAGELLAR BIOSYNTHETIC PROTEIN FLHB"/>
    <property type="match status" value="1"/>
</dbReference>
<dbReference type="Gene3D" id="3.40.1690.10">
    <property type="entry name" value="secretion proteins EscU"/>
    <property type="match status" value="1"/>
</dbReference>
<dbReference type="RefSeq" id="WP_084117566.1">
    <property type="nucleotide sequence ID" value="NZ_FWXH01000027.1"/>
</dbReference>
<dbReference type="STRING" id="1121291.SAMN02745134_03570"/>
<keyword evidence="2" id="KW-1185">Reference proteome</keyword>
<gene>
    <name evidence="1" type="ORF">SAMN02745134_03570</name>
</gene>
<sequence length="90" mass="9977">MPKNNKKAAALRYEQSYEAPIVTAAGIGLIADKIIEKADENNVPIVYNKELADLLQNVDIGESIPSEIYEIVAEIIAYVMSVDNNLNKER</sequence>
<organism evidence="1 2">
    <name type="scientific">Clostridium acidisoli DSM 12555</name>
    <dbReference type="NCBI Taxonomy" id="1121291"/>
    <lineage>
        <taxon>Bacteria</taxon>
        <taxon>Bacillati</taxon>
        <taxon>Bacillota</taxon>
        <taxon>Clostridia</taxon>
        <taxon>Eubacteriales</taxon>
        <taxon>Clostridiaceae</taxon>
        <taxon>Clostridium</taxon>
    </lineage>
</organism>
<name>A0A1W1XXM3_9CLOT</name>
<reference evidence="1 2" key="1">
    <citation type="submission" date="2017-04" db="EMBL/GenBank/DDBJ databases">
        <authorList>
            <person name="Afonso C.L."/>
            <person name="Miller P.J."/>
            <person name="Scott M.A."/>
            <person name="Spackman E."/>
            <person name="Goraichik I."/>
            <person name="Dimitrov K.M."/>
            <person name="Suarez D.L."/>
            <person name="Swayne D.E."/>
        </authorList>
    </citation>
    <scope>NUCLEOTIDE SEQUENCE [LARGE SCALE GENOMIC DNA]</scope>
    <source>
        <strain evidence="1 2">DSM 12555</strain>
    </source>
</reference>
<evidence type="ECO:0000313" key="1">
    <source>
        <dbReference type="EMBL" id="SMC28594.1"/>
    </source>
</evidence>
<dbReference type="AlphaFoldDB" id="A0A1W1XXM3"/>
<dbReference type="GO" id="GO:0009306">
    <property type="term" value="P:protein secretion"/>
    <property type="evidence" value="ECO:0007669"/>
    <property type="project" value="InterPro"/>
</dbReference>
<evidence type="ECO:0000313" key="2">
    <source>
        <dbReference type="Proteomes" id="UP000192468"/>
    </source>
</evidence>
<dbReference type="InterPro" id="IPR029025">
    <property type="entry name" value="T3SS_substrate_exporter_C"/>
</dbReference>
<dbReference type="PANTHER" id="PTHR30531">
    <property type="entry name" value="FLAGELLAR BIOSYNTHETIC PROTEIN FLHB"/>
    <property type="match status" value="1"/>
</dbReference>
<dbReference type="GO" id="GO:0005886">
    <property type="term" value="C:plasma membrane"/>
    <property type="evidence" value="ECO:0007669"/>
    <property type="project" value="TreeGrafter"/>
</dbReference>
<dbReference type="Proteomes" id="UP000192468">
    <property type="component" value="Unassembled WGS sequence"/>
</dbReference>
<protein>
    <submittedName>
        <fullName evidence="1">Flagellar biosynthesis protein</fullName>
    </submittedName>
</protein>
<dbReference type="SUPFAM" id="SSF160544">
    <property type="entry name" value="EscU C-terminal domain-like"/>
    <property type="match status" value="1"/>
</dbReference>
<keyword evidence="1" id="KW-0969">Cilium</keyword>
<dbReference type="OrthoDB" id="9810419at2"/>
<dbReference type="Pfam" id="PF01312">
    <property type="entry name" value="Bac_export_2"/>
    <property type="match status" value="1"/>
</dbReference>
<dbReference type="EMBL" id="FWXH01000027">
    <property type="protein sequence ID" value="SMC28594.1"/>
    <property type="molecule type" value="Genomic_DNA"/>
</dbReference>